<proteinExistence type="predicted"/>
<protein>
    <submittedName>
        <fullName evidence="2">Uncharacterized protein LOC142170260</fullName>
    </submittedName>
</protein>
<accession>A0AC58STD0</accession>
<reference evidence="2" key="2">
    <citation type="submission" date="2025-08" db="UniProtKB">
        <authorList>
            <consortium name="RefSeq"/>
        </authorList>
    </citation>
    <scope>IDENTIFICATION</scope>
    <source>
        <tissue evidence="2">Leaf</tissue>
    </source>
</reference>
<name>A0AC58STD0_TOBAC</name>
<organism evidence="1 2">
    <name type="scientific">Nicotiana tabacum</name>
    <name type="common">Common tobacco</name>
    <dbReference type="NCBI Taxonomy" id="4097"/>
    <lineage>
        <taxon>Eukaryota</taxon>
        <taxon>Viridiplantae</taxon>
        <taxon>Streptophyta</taxon>
        <taxon>Embryophyta</taxon>
        <taxon>Tracheophyta</taxon>
        <taxon>Spermatophyta</taxon>
        <taxon>Magnoliopsida</taxon>
        <taxon>eudicotyledons</taxon>
        <taxon>Gunneridae</taxon>
        <taxon>Pentapetalae</taxon>
        <taxon>asterids</taxon>
        <taxon>lamiids</taxon>
        <taxon>Solanales</taxon>
        <taxon>Solanaceae</taxon>
        <taxon>Nicotianoideae</taxon>
        <taxon>Nicotianeae</taxon>
        <taxon>Nicotiana</taxon>
    </lineage>
</organism>
<gene>
    <name evidence="2" type="primary">LOC142170260</name>
</gene>
<dbReference type="RefSeq" id="XP_075088225.1">
    <property type="nucleotide sequence ID" value="XM_075232124.1"/>
</dbReference>
<evidence type="ECO:0000313" key="1">
    <source>
        <dbReference type="Proteomes" id="UP000790787"/>
    </source>
</evidence>
<sequence>MVKDFMEHAKRCQACQFHANYIHQVLETLRLIVSSWPFNAWGIEVVGLLPKSSKEHMYILVATGYFSIWDEVVPLSEVKKEIVVDFTKLNINFRYGIPRYIIIDNGMPFDNNIVRIPCKKLIIVNGMPFDNKIKTIAKNKRDYHEKFGKALWAYRTTFKLAIQATLYFLVLSGELRDAREVNPAKSGIPLKGEAYLPISSMVLAITSISQLNTEISELRKQNEVETEELAISQDLLKNARKEVAALAAAKSEVE</sequence>
<evidence type="ECO:0000313" key="2">
    <source>
        <dbReference type="RefSeq" id="XP_075088225.1"/>
    </source>
</evidence>
<dbReference type="Proteomes" id="UP000790787">
    <property type="component" value="Chromosome 16"/>
</dbReference>
<keyword evidence="1" id="KW-1185">Reference proteome</keyword>
<reference evidence="1" key="1">
    <citation type="journal article" date="2014" name="Nat. Commun.">
        <title>The tobacco genome sequence and its comparison with those of tomato and potato.</title>
        <authorList>
            <person name="Sierro N."/>
            <person name="Battey J.N."/>
            <person name="Ouadi S."/>
            <person name="Bakaher N."/>
            <person name="Bovet L."/>
            <person name="Willig A."/>
            <person name="Goepfert S."/>
            <person name="Peitsch M.C."/>
            <person name="Ivanov N.V."/>
        </authorList>
    </citation>
    <scope>NUCLEOTIDE SEQUENCE [LARGE SCALE GENOMIC DNA]</scope>
</reference>